<protein>
    <submittedName>
        <fullName evidence="6">C-type cytochrome</fullName>
    </submittedName>
</protein>
<evidence type="ECO:0000313" key="7">
    <source>
        <dbReference type="Proteomes" id="UP001152173"/>
    </source>
</evidence>
<dbReference type="Pfam" id="PF21342">
    <property type="entry name" value="SoxA-TsdA_cyt-c"/>
    <property type="match status" value="1"/>
</dbReference>
<evidence type="ECO:0000256" key="3">
    <source>
        <dbReference type="ARBA" id="ARBA00023004"/>
    </source>
</evidence>
<dbReference type="RefSeq" id="WP_269926165.1">
    <property type="nucleotide sequence ID" value="NZ_JAMKBJ010000005.1"/>
</dbReference>
<reference evidence="6" key="1">
    <citation type="submission" date="2022-05" db="EMBL/GenBank/DDBJ databases">
        <authorList>
            <person name="Colautti A."/>
            <person name="Iacumin L."/>
        </authorList>
    </citation>
    <scope>NUCLEOTIDE SEQUENCE</scope>
    <source>
        <strain evidence="6">SK 55</strain>
    </source>
</reference>
<dbReference type="InterPro" id="IPR009056">
    <property type="entry name" value="Cyt_c-like_dom"/>
</dbReference>
<keyword evidence="1 4" id="KW-0349">Heme</keyword>
<dbReference type="InterPro" id="IPR036909">
    <property type="entry name" value="Cyt_c-like_dom_sf"/>
</dbReference>
<dbReference type="Pfam" id="PF13442">
    <property type="entry name" value="Cytochrome_CBB3"/>
    <property type="match status" value="1"/>
</dbReference>
<keyword evidence="3 4" id="KW-0408">Iron</keyword>
<gene>
    <name evidence="6" type="ORF">M9R32_07765</name>
</gene>
<dbReference type="GO" id="GO:0009055">
    <property type="term" value="F:electron transfer activity"/>
    <property type="evidence" value="ECO:0007669"/>
    <property type="project" value="InterPro"/>
</dbReference>
<keyword evidence="2 4" id="KW-0479">Metal-binding</keyword>
<dbReference type="Proteomes" id="UP001152173">
    <property type="component" value="Unassembled WGS sequence"/>
</dbReference>
<dbReference type="EMBL" id="JAMKBJ010000005">
    <property type="protein sequence ID" value="MCZ8537071.1"/>
    <property type="molecule type" value="Genomic_DNA"/>
</dbReference>
<evidence type="ECO:0000313" key="6">
    <source>
        <dbReference type="EMBL" id="MCZ8537071.1"/>
    </source>
</evidence>
<feature type="domain" description="Cytochrome c" evidence="5">
    <location>
        <begin position="200"/>
        <end position="282"/>
    </location>
</feature>
<name>A0A9X3LFN9_9BACL</name>
<proteinExistence type="predicted"/>
<sequence>MSRGYSLVIGILFILSLIFIVVLGDRLGEEIERADRNMTQNAQNNASSKEALTVAYNPPSLENVPDGPQGEAILRGHELVNDTSKVLRQDAASAEDGQKRINELSCSSCHAGAGLEEDSSPLVGVAAKYPNFIARSGDIVTLEERINGCMVRSMNGEAFVEDDEDLDAMIAYFKYISEGIPVGAELPWLAQNEMKEVPTPDVAAGEEKFQQSCISCHAQDGSGTGALTGPALWGDGSFNDGAGLARMSKMAGYIQNNMPKGQEKSLTDQEASNLAAFILSQDRPEFKKHEGDWPGGGKPKDLMTKDLRQQVKDGTIKWDEVLSKSAK</sequence>
<comment type="caution">
    <text evidence="6">The sequence shown here is derived from an EMBL/GenBank/DDBJ whole genome shotgun (WGS) entry which is preliminary data.</text>
</comment>
<feature type="domain" description="Cytochrome c" evidence="5">
    <location>
        <begin position="92"/>
        <end position="177"/>
    </location>
</feature>
<dbReference type="GO" id="GO:0046872">
    <property type="term" value="F:metal ion binding"/>
    <property type="evidence" value="ECO:0007669"/>
    <property type="project" value="UniProtKB-KW"/>
</dbReference>
<evidence type="ECO:0000256" key="1">
    <source>
        <dbReference type="ARBA" id="ARBA00022617"/>
    </source>
</evidence>
<evidence type="ECO:0000256" key="4">
    <source>
        <dbReference type="PROSITE-ProRule" id="PRU00433"/>
    </source>
</evidence>
<dbReference type="PANTHER" id="PTHR35008:SF4">
    <property type="entry name" value="BLL4482 PROTEIN"/>
    <property type="match status" value="1"/>
</dbReference>
<evidence type="ECO:0000259" key="5">
    <source>
        <dbReference type="PROSITE" id="PS51007"/>
    </source>
</evidence>
<dbReference type="PANTHER" id="PTHR35008">
    <property type="entry name" value="BLL4482 PROTEIN-RELATED"/>
    <property type="match status" value="1"/>
</dbReference>
<accession>A0A9X3LFN9</accession>
<organism evidence="6 7">
    <name type="scientific">Paenisporosarcina quisquiliarum</name>
    <dbReference type="NCBI Taxonomy" id="365346"/>
    <lineage>
        <taxon>Bacteria</taxon>
        <taxon>Bacillati</taxon>
        <taxon>Bacillota</taxon>
        <taxon>Bacilli</taxon>
        <taxon>Bacillales</taxon>
        <taxon>Caryophanaceae</taxon>
        <taxon>Paenisporosarcina</taxon>
    </lineage>
</organism>
<dbReference type="AlphaFoldDB" id="A0A9X3LFN9"/>
<dbReference type="Gene3D" id="1.10.760.10">
    <property type="entry name" value="Cytochrome c-like domain"/>
    <property type="match status" value="2"/>
</dbReference>
<dbReference type="PROSITE" id="PS51007">
    <property type="entry name" value="CYTC"/>
    <property type="match status" value="2"/>
</dbReference>
<evidence type="ECO:0000256" key="2">
    <source>
        <dbReference type="ARBA" id="ARBA00022723"/>
    </source>
</evidence>
<dbReference type="InterPro" id="IPR051459">
    <property type="entry name" value="Cytochrome_c-type_DH"/>
</dbReference>
<keyword evidence="7" id="KW-1185">Reference proteome</keyword>
<dbReference type="SUPFAM" id="SSF46626">
    <property type="entry name" value="Cytochrome c"/>
    <property type="match status" value="2"/>
</dbReference>
<dbReference type="GO" id="GO:0020037">
    <property type="term" value="F:heme binding"/>
    <property type="evidence" value="ECO:0007669"/>
    <property type="project" value="InterPro"/>
</dbReference>